<feature type="transmembrane region" description="Helical" evidence="1">
    <location>
        <begin position="77"/>
        <end position="103"/>
    </location>
</feature>
<name>A0A0K6I4V8_9HYPH</name>
<feature type="domain" description="DUF1468" evidence="2">
    <location>
        <begin position="6"/>
        <end position="136"/>
    </location>
</feature>
<reference evidence="4" key="1">
    <citation type="submission" date="2015-08" db="EMBL/GenBank/DDBJ databases">
        <authorList>
            <person name="Varghese N."/>
        </authorList>
    </citation>
    <scope>NUCLEOTIDE SEQUENCE [LARGE SCALE GENOMIC DNA]</scope>
    <source>
        <strain evidence="4">DSM 23407</strain>
    </source>
</reference>
<feature type="transmembrane region" description="Helical" evidence="1">
    <location>
        <begin position="38"/>
        <end position="56"/>
    </location>
</feature>
<dbReference type="RefSeq" id="WP_055456276.1">
    <property type="nucleotide sequence ID" value="NZ_CYHE01000009.1"/>
</dbReference>
<protein>
    <submittedName>
        <fullName evidence="3">Tripartite tricarboxylate transporter TctB family</fullName>
    </submittedName>
</protein>
<organism evidence="3 4">
    <name type="scientific">Pannonibacter indicus</name>
    <dbReference type="NCBI Taxonomy" id="466044"/>
    <lineage>
        <taxon>Bacteria</taxon>
        <taxon>Pseudomonadati</taxon>
        <taxon>Pseudomonadota</taxon>
        <taxon>Alphaproteobacteria</taxon>
        <taxon>Hyphomicrobiales</taxon>
        <taxon>Stappiaceae</taxon>
        <taxon>Pannonibacter</taxon>
    </lineage>
</organism>
<gene>
    <name evidence="3" type="ORF">Ga0061067_10947</name>
</gene>
<evidence type="ECO:0000256" key="1">
    <source>
        <dbReference type="SAM" id="Phobius"/>
    </source>
</evidence>
<dbReference type="AlphaFoldDB" id="A0A0K6I4V8"/>
<evidence type="ECO:0000259" key="2">
    <source>
        <dbReference type="Pfam" id="PF07331"/>
    </source>
</evidence>
<evidence type="ECO:0000313" key="4">
    <source>
        <dbReference type="Proteomes" id="UP000183900"/>
    </source>
</evidence>
<proteinExistence type="predicted"/>
<keyword evidence="1" id="KW-0472">Membrane</keyword>
<accession>A0A0K6I4V8</accession>
<dbReference type="Proteomes" id="UP000183900">
    <property type="component" value="Unassembled WGS sequence"/>
</dbReference>
<dbReference type="OrthoDB" id="5519430at2"/>
<feature type="transmembrane region" description="Helical" evidence="1">
    <location>
        <begin position="115"/>
        <end position="140"/>
    </location>
</feature>
<evidence type="ECO:0000313" key="3">
    <source>
        <dbReference type="EMBL" id="CUA98189.1"/>
    </source>
</evidence>
<dbReference type="Pfam" id="PF07331">
    <property type="entry name" value="TctB"/>
    <property type="match status" value="1"/>
</dbReference>
<dbReference type="InterPro" id="IPR009936">
    <property type="entry name" value="DUF1468"/>
</dbReference>
<dbReference type="EMBL" id="CYHE01000009">
    <property type="protein sequence ID" value="CUA98189.1"/>
    <property type="molecule type" value="Genomic_DNA"/>
</dbReference>
<keyword evidence="4" id="KW-1185">Reference proteome</keyword>
<keyword evidence="1" id="KW-1133">Transmembrane helix</keyword>
<sequence length="146" mass="15715">MKGDRIFGLVMILVALGYLSSATQIETSFISDPIGPRIFPYMIGGVTILASLTMMLRPDPDVEWPYGLMLAKLGFTLLLLIGYAMMIRPLGFIIPTVIVAGIISYQIEPRPVPALLTGAGLSIGLFTLFKFVLGLGLVAFPRGLLG</sequence>
<keyword evidence="1" id="KW-0812">Transmembrane</keyword>